<sequence length="193" mass="21021">MEEFRIRPGSFARFALAFAGPLLLFFLVCLLLGAILTGSTPAGILIGLLAVAALTCVLLVKHRRMTDGTVVRFSPSSVELIDAQGFVVTLRWPDITRIDTVDTQPAGPRRLGRPGGLRVRTRPLRATGLIGWGTRRVPARIPGWMRARLDAAPVHPVTGMPEVAIPLGEFDPAWEHGAMGAWIRRYRPDLLGG</sequence>
<evidence type="ECO:0008006" key="4">
    <source>
        <dbReference type="Google" id="ProtNLM"/>
    </source>
</evidence>
<dbReference type="EMBL" id="JBITGY010000004">
    <property type="protein sequence ID" value="MFI6499142.1"/>
    <property type="molecule type" value="Genomic_DNA"/>
</dbReference>
<dbReference type="RefSeq" id="WP_397082359.1">
    <property type="nucleotide sequence ID" value="NZ_JBITGY010000004.1"/>
</dbReference>
<keyword evidence="1" id="KW-1133">Transmembrane helix</keyword>
<accession>A0ABW7YTX4</accession>
<protein>
    <recommendedName>
        <fullName evidence="4">DUF3093 domain-containing protein</fullName>
    </recommendedName>
</protein>
<keyword evidence="3" id="KW-1185">Reference proteome</keyword>
<reference evidence="2 3" key="1">
    <citation type="submission" date="2024-10" db="EMBL/GenBank/DDBJ databases">
        <title>The Natural Products Discovery Center: Release of the First 8490 Sequenced Strains for Exploring Actinobacteria Biosynthetic Diversity.</title>
        <authorList>
            <person name="Kalkreuter E."/>
            <person name="Kautsar S.A."/>
            <person name="Yang D."/>
            <person name="Bader C.D."/>
            <person name="Teijaro C.N."/>
            <person name="Fluegel L."/>
            <person name="Davis C.M."/>
            <person name="Simpson J.R."/>
            <person name="Lauterbach L."/>
            <person name="Steele A.D."/>
            <person name="Gui C."/>
            <person name="Meng S."/>
            <person name="Li G."/>
            <person name="Viehrig K."/>
            <person name="Ye F."/>
            <person name="Su P."/>
            <person name="Kiefer A.F."/>
            <person name="Nichols A."/>
            <person name="Cepeda A.J."/>
            <person name="Yan W."/>
            <person name="Fan B."/>
            <person name="Jiang Y."/>
            <person name="Adhikari A."/>
            <person name="Zheng C.-J."/>
            <person name="Schuster L."/>
            <person name="Cowan T.M."/>
            <person name="Smanski M.J."/>
            <person name="Chevrette M.G."/>
            <person name="De Carvalho L.P.S."/>
            <person name="Shen B."/>
        </authorList>
    </citation>
    <scope>NUCLEOTIDE SEQUENCE [LARGE SCALE GENOMIC DNA]</scope>
    <source>
        <strain evidence="2 3">NPDC050545</strain>
    </source>
</reference>
<organism evidence="2 3">
    <name type="scientific">Nonomuraea typhae</name>
    <dbReference type="NCBI Taxonomy" id="2603600"/>
    <lineage>
        <taxon>Bacteria</taxon>
        <taxon>Bacillati</taxon>
        <taxon>Actinomycetota</taxon>
        <taxon>Actinomycetes</taxon>
        <taxon>Streptosporangiales</taxon>
        <taxon>Streptosporangiaceae</taxon>
        <taxon>Nonomuraea</taxon>
    </lineage>
</organism>
<evidence type="ECO:0000313" key="2">
    <source>
        <dbReference type="EMBL" id="MFI6499142.1"/>
    </source>
</evidence>
<keyword evidence="1" id="KW-0812">Transmembrane</keyword>
<keyword evidence="1" id="KW-0472">Membrane</keyword>
<evidence type="ECO:0000313" key="3">
    <source>
        <dbReference type="Proteomes" id="UP001612741"/>
    </source>
</evidence>
<proteinExistence type="predicted"/>
<feature type="transmembrane region" description="Helical" evidence="1">
    <location>
        <begin position="12"/>
        <end position="36"/>
    </location>
</feature>
<evidence type="ECO:0000256" key="1">
    <source>
        <dbReference type="SAM" id="Phobius"/>
    </source>
</evidence>
<gene>
    <name evidence="2" type="ORF">ACIBG2_17280</name>
</gene>
<dbReference type="Proteomes" id="UP001612741">
    <property type="component" value="Unassembled WGS sequence"/>
</dbReference>
<feature type="transmembrane region" description="Helical" evidence="1">
    <location>
        <begin position="42"/>
        <end position="60"/>
    </location>
</feature>
<comment type="caution">
    <text evidence="2">The sequence shown here is derived from an EMBL/GenBank/DDBJ whole genome shotgun (WGS) entry which is preliminary data.</text>
</comment>
<name>A0ABW7YTX4_9ACTN</name>